<dbReference type="EMBL" id="UINC01224134">
    <property type="protein sequence ID" value="SVE53625.1"/>
    <property type="molecule type" value="Genomic_DNA"/>
</dbReference>
<protein>
    <submittedName>
        <fullName evidence="1">Uncharacterized protein</fullName>
    </submittedName>
</protein>
<reference evidence="1" key="1">
    <citation type="submission" date="2018-05" db="EMBL/GenBank/DDBJ databases">
        <authorList>
            <person name="Lanie J.A."/>
            <person name="Ng W.-L."/>
            <person name="Kazmierczak K.M."/>
            <person name="Andrzejewski T.M."/>
            <person name="Davidsen T.M."/>
            <person name="Wayne K.J."/>
            <person name="Tettelin H."/>
            <person name="Glass J.I."/>
            <person name="Rusch D."/>
            <person name="Podicherti R."/>
            <person name="Tsui H.-C.T."/>
            <person name="Winkler M.E."/>
        </authorList>
    </citation>
    <scope>NUCLEOTIDE SEQUENCE</scope>
</reference>
<accession>A0A383EB91</accession>
<dbReference type="AlphaFoldDB" id="A0A383EB91"/>
<sequence length="88" mass="10820">MHVGHRCRLSIIGRTWDDVRAKVRKQKKVWKAAKVRKQRKMWSARRARWQAWKKFGVDWDFVEQQSRIVEIRRSRRFPSKEKCKIIDA</sequence>
<proteinExistence type="predicted"/>
<feature type="non-terminal residue" evidence="1">
    <location>
        <position position="88"/>
    </location>
</feature>
<organism evidence="1">
    <name type="scientific">marine metagenome</name>
    <dbReference type="NCBI Taxonomy" id="408172"/>
    <lineage>
        <taxon>unclassified sequences</taxon>
        <taxon>metagenomes</taxon>
        <taxon>ecological metagenomes</taxon>
    </lineage>
</organism>
<name>A0A383EB91_9ZZZZ</name>
<evidence type="ECO:0000313" key="1">
    <source>
        <dbReference type="EMBL" id="SVE53625.1"/>
    </source>
</evidence>
<gene>
    <name evidence="1" type="ORF">METZ01_LOCUS506479</name>
</gene>